<accession>A0A7R6PBC4</accession>
<dbReference type="InterPro" id="IPR002104">
    <property type="entry name" value="Integrase_catalytic"/>
</dbReference>
<dbReference type="EMBL" id="AP014546">
    <property type="protein sequence ID" value="BBB29334.1"/>
    <property type="molecule type" value="Genomic_DNA"/>
</dbReference>
<dbReference type="GO" id="GO:0006310">
    <property type="term" value="P:DNA recombination"/>
    <property type="evidence" value="ECO:0007669"/>
    <property type="project" value="UniProtKB-KW"/>
</dbReference>
<dbReference type="GO" id="GO:0015074">
    <property type="term" value="P:DNA integration"/>
    <property type="evidence" value="ECO:0007669"/>
    <property type="project" value="UniProtKB-KW"/>
</dbReference>
<keyword evidence="3" id="KW-0238">DNA-binding</keyword>
<dbReference type="AlphaFoldDB" id="A0A7R6PBC4"/>
<dbReference type="Proteomes" id="UP000595332">
    <property type="component" value="Chromosome"/>
</dbReference>
<dbReference type="Gene3D" id="1.10.443.10">
    <property type="entry name" value="Intergrase catalytic core"/>
    <property type="match status" value="1"/>
</dbReference>
<keyword evidence="2" id="KW-0229">DNA integration</keyword>
<keyword evidence="4" id="KW-0233">DNA recombination</keyword>
<proteinExistence type="inferred from homology"/>
<sequence>MGRKRKPGTEWMPQRVYKTPYAYQYHPASGGSITLCSLNASQRLVWKRYEEELSRLEMKAGSFAELVNDFFKSKSFSKLAPRTQNDYSSYGTKVLKVFGKMSCASISPKNIRMYMDKRGVKSEVQANREHSFMSKVFGWGYERGIVTINPCLKVHKFTEQSRTRYITDQEYYAVLNCASPMLQAAMEISYCCAARQGDVLALKRSDLQDEGIYIKQGKTNKEQIKRWNPRLKAAIELVLANQLVKSMKWVMSDEEGNHISATRLRHWYTAAKVEATSKHPNLKFDFTFHDIKAKSISDYEGNKQEFSGHKTAAQVAVYDRKIKVVDTNE</sequence>
<dbReference type="InterPro" id="IPR050808">
    <property type="entry name" value="Phage_Integrase"/>
</dbReference>
<protein>
    <submittedName>
        <fullName evidence="6">Integrase</fullName>
    </submittedName>
</protein>
<gene>
    <name evidence="6" type="ORF">NEJAP_1382</name>
</gene>
<dbReference type="PANTHER" id="PTHR30629">
    <property type="entry name" value="PROPHAGE INTEGRASE"/>
    <property type="match status" value="1"/>
</dbReference>
<dbReference type="InterPro" id="IPR010998">
    <property type="entry name" value="Integrase_recombinase_N"/>
</dbReference>
<evidence type="ECO:0000256" key="4">
    <source>
        <dbReference type="ARBA" id="ARBA00023172"/>
    </source>
</evidence>
<evidence type="ECO:0000313" key="6">
    <source>
        <dbReference type="EMBL" id="BBB29334.1"/>
    </source>
</evidence>
<keyword evidence="7" id="KW-1185">Reference proteome</keyword>
<dbReference type="InterPro" id="IPR011010">
    <property type="entry name" value="DNA_brk_join_enz"/>
</dbReference>
<dbReference type="Gene3D" id="1.10.150.130">
    <property type="match status" value="1"/>
</dbReference>
<name>A0A7R6PBC4_9GAMM</name>
<evidence type="ECO:0000256" key="3">
    <source>
        <dbReference type="ARBA" id="ARBA00023125"/>
    </source>
</evidence>
<dbReference type="InterPro" id="IPR013762">
    <property type="entry name" value="Integrase-like_cat_sf"/>
</dbReference>
<evidence type="ECO:0000313" key="7">
    <source>
        <dbReference type="Proteomes" id="UP000595332"/>
    </source>
</evidence>
<evidence type="ECO:0000256" key="2">
    <source>
        <dbReference type="ARBA" id="ARBA00022908"/>
    </source>
</evidence>
<feature type="domain" description="Tyr recombinase" evidence="5">
    <location>
        <begin position="176"/>
        <end position="318"/>
    </location>
</feature>
<dbReference type="GO" id="GO:0003677">
    <property type="term" value="F:DNA binding"/>
    <property type="evidence" value="ECO:0007669"/>
    <property type="project" value="UniProtKB-KW"/>
</dbReference>
<comment type="similarity">
    <text evidence="1">Belongs to the 'phage' integrase family.</text>
</comment>
<evidence type="ECO:0000256" key="1">
    <source>
        <dbReference type="ARBA" id="ARBA00008857"/>
    </source>
</evidence>
<dbReference type="PANTHER" id="PTHR30629:SF2">
    <property type="entry name" value="PROPHAGE INTEGRASE INTS-RELATED"/>
    <property type="match status" value="1"/>
</dbReference>
<reference evidence="6 7" key="1">
    <citation type="journal article" date="2008" name="Int. J. Syst. Evol. Microbiol.">
        <title>Neptunomonas japonica sp. nov., an Osedax japonicus symbiont-like bacterium isolated from sediment adjacent to sperm whale carcasses off Kagoshima, Japan.</title>
        <authorList>
            <person name="Miyazaki M."/>
            <person name="Nogi Y."/>
            <person name="Fujiwara Y."/>
            <person name="Kawato M."/>
            <person name="Kubokawa K."/>
            <person name="Horikoshi K."/>
        </authorList>
    </citation>
    <scope>NUCLEOTIDE SEQUENCE [LARGE SCALE GENOMIC DNA]</scope>
    <source>
        <strain evidence="6 7">JAMM 1380</strain>
    </source>
</reference>
<dbReference type="SUPFAM" id="SSF56349">
    <property type="entry name" value="DNA breaking-rejoining enzymes"/>
    <property type="match status" value="1"/>
</dbReference>
<dbReference type="Pfam" id="PF00589">
    <property type="entry name" value="Phage_integrase"/>
    <property type="match status" value="1"/>
</dbReference>
<evidence type="ECO:0000259" key="5">
    <source>
        <dbReference type="Pfam" id="PF00589"/>
    </source>
</evidence>
<dbReference type="KEGG" id="njp:NEJAP_1382"/>
<organism evidence="6 7">
    <name type="scientific">Neptunomonas japonica JAMM 1380</name>
    <dbReference type="NCBI Taxonomy" id="1441457"/>
    <lineage>
        <taxon>Bacteria</taxon>
        <taxon>Pseudomonadati</taxon>
        <taxon>Pseudomonadota</taxon>
        <taxon>Gammaproteobacteria</taxon>
        <taxon>Oceanospirillales</taxon>
        <taxon>Oceanospirillaceae</taxon>
        <taxon>Neptunomonas</taxon>
    </lineage>
</organism>
<dbReference type="RefSeq" id="WP_201349942.1">
    <property type="nucleotide sequence ID" value="NZ_AP014546.1"/>
</dbReference>